<dbReference type="GO" id="GO:0016973">
    <property type="term" value="P:poly(A)+ mRNA export from nucleus"/>
    <property type="evidence" value="ECO:0007669"/>
    <property type="project" value="TreeGrafter"/>
</dbReference>
<sequence length="253" mass="28646">SAVRQRFPKLMKLDGQELPPPIAFDLEAPTTLPPTREGYFPNDEIKSLILRFLTQLYYGLFSSWKKHLYFGEYHMYKCNCKSSNLKFPFVPSCFMNKATSDQLKDYFQCSKLSLPVMRQKLLKHTRLNVVAFLNELPHTQHDLPSFVIDVSVHLSTCFTLSTCQCGCSAEGKCRESVRAFSRVFLAVPAANGGLCIVNDQLFVRNASTEEIRRAFVMPAPTPSSSPVPTLTPLQQEMLQAFSTQSGMNLEWSQ</sequence>
<dbReference type="PANTHER" id="PTHR10662">
    <property type="entry name" value="NUCLEAR RNA EXPORT FACTOR"/>
    <property type="match status" value="1"/>
</dbReference>
<dbReference type="InterPro" id="IPR030217">
    <property type="entry name" value="NXF_fam"/>
</dbReference>
<dbReference type="PROSITE" id="PS51281">
    <property type="entry name" value="TAP_C"/>
    <property type="match status" value="1"/>
</dbReference>
<evidence type="ECO:0000259" key="5">
    <source>
        <dbReference type="PROSITE" id="PS50177"/>
    </source>
</evidence>
<dbReference type="InterPro" id="IPR032710">
    <property type="entry name" value="NTF2-like_dom_sf"/>
</dbReference>
<dbReference type="PROSITE" id="PS50177">
    <property type="entry name" value="NTF2_DOMAIN"/>
    <property type="match status" value="1"/>
</dbReference>
<dbReference type="Pfam" id="PF03943">
    <property type="entry name" value="TAP_C"/>
    <property type="match status" value="1"/>
</dbReference>
<dbReference type="Gene3D" id="1.10.8.10">
    <property type="entry name" value="DNA helicase RuvA subunit, C-terminal domain"/>
    <property type="match status" value="1"/>
</dbReference>
<dbReference type="HOGENOM" id="CLU_058442_0_0_1"/>
<name>S4RWB7_PETMA</name>
<evidence type="ECO:0000256" key="1">
    <source>
        <dbReference type="ARBA" id="ARBA00004123"/>
    </source>
</evidence>
<evidence type="ECO:0000256" key="3">
    <source>
        <dbReference type="ARBA" id="ARBA00022737"/>
    </source>
</evidence>
<dbReference type="GO" id="GO:0003723">
    <property type="term" value="F:RNA binding"/>
    <property type="evidence" value="ECO:0007669"/>
    <property type="project" value="TreeGrafter"/>
</dbReference>
<keyword evidence="2" id="KW-0433">Leucine-rich repeat</keyword>
<dbReference type="AlphaFoldDB" id="S4RWB7"/>
<dbReference type="InterPro" id="IPR018222">
    <property type="entry name" value="Nuclear_transport_factor_2_euk"/>
</dbReference>
<dbReference type="Gene3D" id="3.10.450.50">
    <property type="match status" value="1"/>
</dbReference>
<reference evidence="7" key="1">
    <citation type="submission" date="2025-08" db="UniProtKB">
        <authorList>
            <consortium name="Ensembl"/>
        </authorList>
    </citation>
    <scope>IDENTIFICATION</scope>
</reference>
<evidence type="ECO:0008006" key="8">
    <source>
        <dbReference type="Google" id="ProtNLM"/>
    </source>
</evidence>
<dbReference type="Pfam" id="PF22602">
    <property type="entry name" value="NXF_NTF2"/>
    <property type="match status" value="1"/>
</dbReference>
<feature type="domain" description="TAP-C" evidence="6">
    <location>
        <begin position="232"/>
        <end position="253"/>
    </location>
</feature>
<dbReference type="Ensembl" id="ENSPMAT00000009547.1">
    <property type="protein sequence ID" value="ENSPMAP00000009507.1"/>
    <property type="gene ID" value="ENSPMAG00000008638.1"/>
</dbReference>
<dbReference type="GeneTree" id="ENSGT00390000007539"/>
<dbReference type="PANTHER" id="PTHR10662:SF22">
    <property type="entry name" value="NUCLEAR RNA EXPORT FACTOR 1"/>
    <property type="match status" value="1"/>
</dbReference>
<protein>
    <recommendedName>
        <fullName evidence="8">NTF2 domain-containing protein</fullName>
    </recommendedName>
</protein>
<keyword evidence="3" id="KW-0677">Repeat</keyword>
<dbReference type="SUPFAM" id="SSF54427">
    <property type="entry name" value="NTF2-like"/>
    <property type="match status" value="1"/>
</dbReference>
<evidence type="ECO:0000256" key="4">
    <source>
        <dbReference type="ARBA" id="ARBA00023242"/>
    </source>
</evidence>
<feature type="domain" description="NTF2" evidence="5">
    <location>
        <begin position="49"/>
        <end position="203"/>
    </location>
</feature>
<dbReference type="InterPro" id="IPR005637">
    <property type="entry name" value="TAP_C_dom"/>
</dbReference>
<dbReference type="STRING" id="7757.ENSPMAP00000009507"/>
<dbReference type="OMA" id="RCLEQNE"/>
<dbReference type="InterPro" id="IPR009060">
    <property type="entry name" value="UBA-like_sf"/>
</dbReference>
<dbReference type="InterPro" id="IPR002075">
    <property type="entry name" value="NTF2_dom"/>
</dbReference>
<accession>S4RWB7</accession>
<organism evidence="7">
    <name type="scientific">Petromyzon marinus</name>
    <name type="common">Sea lamprey</name>
    <dbReference type="NCBI Taxonomy" id="7757"/>
    <lineage>
        <taxon>Eukaryota</taxon>
        <taxon>Metazoa</taxon>
        <taxon>Chordata</taxon>
        <taxon>Craniata</taxon>
        <taxon>Vertebrata</taxon>
        <taxon>Cyclostomata</taxon>
        <taxon>Hyperoartia</taxon>
        <taxon>Petromyzontiformes</taxon>
        <taxon>Petromyzontidae</taxon>
        <taxon>Petromyzon</taxon>
    </lineage>
</organism>
<dbReference type="SUPFAM" id="SSF46934">
    <property type="entry name" value="UBA-like"/>
    <property type="match status" value="1"/>
</dbReference>
<evidence type="ECO:0000259" key="6">
    <source>
        <dbReference type="PROSITE" id="PS51281"/>
    </source>
</evidence>
<keyword evidence="4" id="KW-0539">Nucleus</keyword>
<proteinExistence type="predicted"/>
<reference evidence="7" key="2">
    <citation type="submission" date="2025-09" db="UniProtKB">
        <authorList>
            <consortium name="Ensembl"/>
        </authorList>
    </citation>
    <scope>IDENTIFICATION</scope>
</reference>
<dbReference type="GO" id="GO:0005634">
    <property type="term" value="C:nucleus"/>
    <property type="evidence" value="ECO:0007669"/>
    <property type="project" value="UniProtKB-SubCell"/>
</dbReference>
<evidence type="ECO:0000313" key="7">
    <source>
        <dbReference type="Ensembl" id="ENSPMAP00000009507.1"/>
    </source>
</evidence>
<evidence type="ECO:0000256" key="2">
    <source>
        <dbReference type="ARBA" id="ARBA00022614"/>
    </source>
</evidence>
<comment type="subcellular location">
    <subcellularLocation>
        <location evidence="1">Nucleus</location>
    </subcellularLocation>
</comment>